<dbReference type="GO" id="GO:0030420">
    <property type="term" value="P:establishment of competence for transformation"/>
    <property type="evidence" value="ECO:0007669"/>
    <property type="project" value="UniProtKB-KW"/>
</dbReference>
<dbReference type="PROSITE" id="PS00409">
    <property type="entry name" value="PROKAR_NTER_METHYL"/>
    <property type="match status" value="1"/>
</dbReference>
<dbReference type="InterPro" id="IPR012902">
    <property type="entry name" value="N_methyl_site"/>
</dbReference>
<reference evidence="4 5" key="1">
    <citation type="submission" date="2019-04" db="EMBL/GenBank/DDBJ databases">
        <title>Cohnella sp. nov. isolated from preserved vegetables.</title>
        <authorList>
            <person name="Lin S.-Y."/>
            <person name="Hung M.-H."/>
            <person name="Young C.-C."/>
        </authorList>
    </citation>
    <scope>NUCLEOTIDE SEQUENCE [LARGE SCALE GENOMIC DNA]</scope>
    <source>
        <strain evidence="4 5">CC-MHH1044</strain>
    </source>
</reference>
<keyword evidence="3" id="KW-1133">Transmembrane helix</keyword>
<evidence type="ECO:0000313" key="5">
    <source>
        <dbReference type="Proteomes" id="UP000310636"/>
    </source>
</evidence>
<evidence type="ECO:0000256" key="1">
    <source>
        <dbReference type="ARBA" id="ARBA00004241"/>
    </source>
</evidence>
<dbReference type="Pfam" id="PF07963">
    <property type="entry name" value="N_methyl"/>
    <property type="match status" value="1"/>
</dbReference>
<evidence type="ECO:0000256" key="2">
    <source>
        <dbReference type="ARBA" id="ARBA00023287"/>
    </source>
</evidence>
<dbReference type="AlphaFoldDB" id="A0A4S4C386"/>
<dbReference type="OrthoDB" id="2680702at2"/>
<organism evidence="4 5">
    <name type="scientific">Cohnella fermenti</name>
    <dbReference type="NCBI Taxonomy" id="2565925"/>
    <lineage>
        <taxon>Bacteria</taxon>
        <taxon>Bacillati</taxon>
        <taxon>Bacillota</taxon>
        <taxon>Bacilli</taxon>
        <taxon>Bacillales</taxon>
        <taxon>Paenibacillaceae</taxon>
        <taxon>Cohnella</taxon>
    </lineage>
</organism>
<sequence length="209" mass="22339">MTSPMIDTASNQKGFTLLETLGALVVTGIVLVTAIFFYQGMTDFYSASVEGRQAQSSARYGLSQIANRLHDSASVYRPNDANELRFSVFQNGTTSYRALRFNEGMLTLYTFNGTEAQWSSAAVSLASSPSLYARPVELARGLSTTAPPVYWTSASGTKTTLTGGAQLSNGETIGITLSYSLVRKTSSGGRFDSGLKSVSTSVKLYNDGL</sequence>
<keyword evidence="2" id="KW-0178">Competence</keyword>
<dbReference type="EMBL" id="SSOB01000007">
    <property type="protein sequence ID" value="THF82198.1"/>
    <property type="molecule type" value="Genomic_DNA"/>
</dbReference>
<dbReference type="GO" id="GO:0009986">
    <property type="term" value="C:cell surface"/>
    <property type="evidence" value="ECO:0007669"/>
    <property type="project" value="UniProtKB-SubCell"/>
</dbReference>
<gene>
    <name evidence="4" type="ORF">E6C55_07395</name>
</gene>
<comment type="caution">
    <text evidence="4">The sequence shown here is derived from an EMBL/GenBank/DDBJ whole genome shotgun (WGS) entry which is preliminary data.</text>
</comment>
<keyword evidence="3" id="KW-0812">Transmembrane</keyword>
<evidence type="ECO:0000256" key="3">
    <source>
        <dbReference type="SAM" id="Phobius"/>
    </source>
</evidence>
<keyword evidence="3" id="KW-0472">Membrane</keyword>
<dbReference type="Proteomes" id="UP000310636">
    <property type="component" value="Unassembled WGS sequence"/>
</dbReference>
<keyword evidence="5" id="KW-1185">Reference proteome</keyword>
<comment type="subcellular location">
    <subcellularLocation>
        <location evidence="1">Cell surface</location>
    </subcellularLocation>
</comment>
<protein>
    <submittedName>
        <fullName evidence="4">Type II secretion system protein</fullName>
    </submittedName>
</protein>
<proteinExistence type="predicted"/>
<name>A0A4S4C386_9BACL</name>
<accession>A0A4S4C386</accession>
<evidence type="ECO:0000313" key="4">
    <source>
        <dbReference type="EMBL" id="THF82198.1"/>
    </source>
</evidence>
<feature type="transmembrane region" description="Helical" evidence="3">
    <location>
        <begin position="20"/>
        <end position="38"/>
    </location>
</feature>